<reference evidence="1 2" key="1">
    <citation type="journal article" date="2018" name="Cell">
        <title>The Chara Genome: Secondary Complexity and Implications for Plant Terrestrialization.</title>
        <authorList>
            <person name="Nishiyama T."/>
            <person name="Sakayama H."/>
            <person name="Vries J.D."/>
            <person name="Buschmann H."/>
            <person name="Saint-Marcoux D."/>
            <person name="Ullrich K.K."/>
            <person name="Haas F.B."/>
            <person name="Vanderstraeten L."/>
            <person name="Becker D."/>
            <person name="Lang D."/>
            <person name="Vosolsobe S."/>
            <person name="Rombauts S."/>
            <person name="Wilhelmsson P.K.I."/>
            <person name="Janitza P."/>
            <person name="Kern R."/>
            <person name="Heyl A."/>
            <person name="Rumpler F."/>
            <person name="Villalobos L.I.A.C."/>
            <person name="Clay J.M."/>
            <person name="Skokan R."/>
            <person name="Toyoda A."/>
            <person name="Suzuki Y."/>
            <person name="Kagoshima H."/>
            <person name="Schijlen E."/>
            <person name="Tajeshwar N."/>
            <person name="Catarino B."/>
            <person name="Hetherington A.J."/>
            <person name="Saltykova A."/>
            <person name="Bonnot C."/>
            <person name="Breuninger H."/>
            <person name="Symeonidi A."/>
            <person name="Radhakrishnan G.V."/>
            <person name="Van Nieuwerburgh F."/>
            <person name="Deforce D."/>
            <person name="Chang C."/>
            <person name="Karol K.G."/>
            <person name="Hedrich R."/>
            <person name="Ulvskov P."/>
            <person name="Glockner G."/>
            <person name="Delwiche C.F."/>
            <person name="Petrasek J."/>
            <person name="Van de Peer Y."/>
            <person name="Friml J."/>
            <person name="Beilby M."/>
            <person name="Dolan L."/>
            <person name="Kohara Y."/>
            <person name="Sugano S."/>
            <person name="Fujiyama A."/>
            <person name="Delaux P.-M."/>
            <person name="Quint M."/>
            <person name="TheiBen G."/>
            <person name="Hagemann M."/>
            <person name="Harholt J."/>
            <person name="Dunand C."/>
            <person name="Zachgo S."/>
            <person name="Langdale J."/>
            <person name="Maumus F."/>
            <person name="Straeten D.V.D."/>
            <person name="Gould S.B."/>
            <person name="Rensing S.A."/>
        </authorList>
    </citation>
    <scope>NUCLEOTIDE SEQUENCE [LARGE SCALE GENOMIC DNA]</scope>
    <source>
        <strain evidence="1 2">S276</strain>
    </source>
</reference>
<dbReference type="Proteomes" id="UP000265515">
    <property type="component" value="Unassembled WGS sequence"/>
</dbReference>
<dbReference type="AlphaFoldDB" id="A0A388KWA1"/>
<proteinExistence type="predicted"/>
<organism evidence="1 2">
    <name type="scientific">Chara braunii</name>
    <name type="common">Braun's stonewort</name>
    <dbReference type="NCBI Taxonomy" id="69332"/>
    <lineage>
        <taxon>Eukaryota</taxon>
        <taxon>Viridiplantae</taxon>
        <taxon>Streptophyta</taxon>
        <taxon>Charophyceae</taxon>
        <taxon>Charales</taxon>
        <taxon>Characeae</taxon>
        <taxon>Chara</taxon>
    </lineage>
</organism>
<evidence type="ECO:0000313" key="1">
    <source>
        <dbReference type="EMBL" id="GBG74262.1"/>
    </source>
</evidence>
<accession>A0A388KWA1</accession>
<evidence type="ECO:0000313" key="2">
    <source>
        <dbReference type="Proteomes" id="UP000265515"/>
    </source>
</evidence>
<keyword evidence="2" id="KW-1185">Reference proteome</keyword>
<name>A0A388KWA1_CHABU</name>
<comment type="caution">
    <text evidence="1">The sequence shown here is derived from an EMBL/GenBank/DDBJ whole genome shotgun (WGS) entry which is preliminary data.</text>
</comment>
<sequence>MASPGELHRGAAAWLCTLERGWWRLQLIAGELSLQKQQGMEVDRGAISLPVWLAGSSQDVLAIIWELEEGPAAQLDPIIDWSQADELLNICYALFEEGVALRTELEDSIGYLGGTCIIDDDYKIATNNNNNNNNSNNGNDFCGCKDCTECTDEGKSGGREDSIGGTSGTCIIAEDNSTDHTNIDNSNNEDYNNNNINNTHSTLSPRVARTELSPPPCSPFCWEGGRLHPV</sequence>
<gene>
    <name evidence="1" type="ORF">CBR_g18673</name>
</gene>
<dbReference type="Gramene" id="GBG74262">
    <property type="protein sequence ID" value="GBG74262"/>
    <property type="gene ID" value="CBR_g18673"/>
</dbReference>
<dbReference type="EMBL" id="BFEA01000200">
    <property type="protein sequence ID" value="GBG74262.1"/>
    <property type="molecule type" value="Genomic_DNA"/>
</dbReference>
<protein>
    <submittedName>
        <fullName evidence="1">Uncharacterized protein</fullName>
    </submittedName>
</protein>